<reference evidence="2" key="2">
    <citation type="journal article" date="2015" name="Data Brief">
        <title>Shoot transcriptome of the giant reed, Arundo donax.</title>
        <authorList>
            <person name="Barrero R.A."/>
            <person name="Guerrero F.D."/>
            <person name="Moolhuijzen P."/>
            <person name="Goolsby J.A."/>
            <person name="Tidwell J."/>
            <person name="Bellgard S.E."/>
            <person name="Bellgard M.I."/>
        </authorList>
    </citation>
    <scope>NUCLEOTIDE SEQUENCE</scope>
    <source>
        <tissue evidence="2">Shoot tissue taken approximately 20 cm above the soil surface</tissue>
    </source>
</reference>
<keyword evidence="1" id="KW-1133">Transmembrane helix</keyword>
<evidence type="ECO:0000256" key="1">
    <source>
        <dbReference type="SAM" id="Phobius"/>
    </source>
</evidence>
<keyword evidence="1" id="KW-0812">Transmembrane</keyword>
<reference evidence="2" key="1">
    <citation type="submission" date="2014-09" db="EMBL/GenBank/DDBJ databases">
        <authorList>
            <person name="Magalhaes I.L.F."/>
            <person name="Oliveira U."/>
            <person name="Santos F.R."/>
            <person name="Vidigal T.H.D.A."/>
            <person name="Brescovit A.D."/>
            <person name="Santos A.J."/>
        </authorList>
    </citation>
    <scope>NUCLEOTIDE SEQUENCE</scope>
    <source>
        <tissue evidence="2">Shoot tissue taken approximately 20 cm above the soil surface</tissue>
    </source>
</reference>
<protein>
    <submittedName>
        <fullName evidence="2">Uncharacterized protein</fullName>
    </submittedName>
</protein>
<sequence>MLSYTIKCFSVTILVSVFILILLMNIDPIGIIWLVAILVSTWLFTASSLTLMYLYIGTTHSC</sequence>
<name>A0A0A9DZ76_ARUDO</name>
<organism evidence="2">
    <name type="scientific">Arundo donax</name>
    <name type="common">Giant reed</name>
    <name type="synonym">Donax arundinaceus</name>
    <dbReference type="NCBI Taxonomy" id="35708"/>
    <lineage>
        <taxon>Eukaryota</taxon>
        <taxon>Viridiplantae</taxon>
        <taxon>Streptophyta</taxon>
        <taxon>Embryophyta</taxon>
        <taxon>Tracheophyta</taxon>
        <taxon>Spermatophyta</taxon>
        <taxon>Magnoliopsida</taxon>
        <taxon>Liliopsida</taxon>
        <taxon>Poales</taxon>
        <taxon>Poaceae</taxon>
        <taxon>PACMAD clade</taxon>
        <taxon>Arundinoideae</taxon>
        <taxon>Arundineae</taxon>
        <taxon>Arundo</taxon>
    </lineage>
</organism>
<keyword evidence="1" id="KW-0472">Membrane</keyword>
<proteinExistence type="predicted"/>
<feature type="transmembrane region" description="Helical" evidence="1">
    <location>
        <begin position="7"/>
        <end position="26"/>
    </location>
</feature>
<dbReference type="AlphaFoldDB" id="A0A0A9DZ76"/>
<accession>A0A0A9DZ76</accession>
<evidence type="ECO:0000313" key="2">
    <source>
        <dbReference type="EMBL" id="JAD93076.1"/>
    </source>
</evidence>
<dbReference type="EMBL" id="GBRH01204819">
    <property type="protein sequence ID" value="JAD93076.1"/>
    <property type="molecule type" value="Transcribed_RNA"/>
</dbReference>
<feature type="transmembrane region" description="Helical" evidence="1">
    <location>
        <begin position="32"/>
        <end position="56"/>
    </location>
</feature>